<evidence type="ECO:0000259" key="15">
    <source>
        <dbReference type="PROSITE" id="PS51918"/>
    </source>
</evidence>
<dbReference type="EC" id="2.8.4.3" evidence="9"/>
<dbReference type="NCBIfam" id="TIGR00089">
    <property type="entry name" value="MiaB/RimO family radical SAM methylthiotransferase"/>
    <property type="match status" value="1"/>
</dbReference>
<gene>
    <name evidence="16" type="ORF">WPS_10770</name>
</gene>
<keyword evidence="8" id="KW-0411">Iron-sulfur</keyword>
<evidence type="ECO:0000313" key="17">
    <source>
        <dbReference type="Proteomes" id="UP001317532"/>
    </source>
</evidence>
<dbReference type="AlphaFoldDB" id="A0AAN2C9A1"/>
<dbReference type="SMART" id="SM00729">
    <property type="entry name" value="Elp3"/>
    <property type="match status" value="1"/>
</dbReference>
<dbReference type="KEGG" id="vab:WPS_10770"/>
<dbReference type="SFLD" id="SFLDS00029">
    <property type="entry name" value="Radical_SAM"/>
    <property type="match status" value="1"/>
</dbReference>
<evidence type="ECO:0000259" key="14">
    <source>
        <dbReference type="PROSITE" id="PS51449"/>
    </source>
</evidence>
<evidence type="ECO:0000256" key="7">
    <source>
        <dbReference type="ARBA" id="ARBA00023004"/>
    </source>
</evidence>
<dbReference type="GO" id="GO:0035597">
    <property type="term" value="F:tRNA-2-methylthio-N(6)-dimethylallyladenosine(37) synthase activity"/>
    <property type="evidence" value="ECO:0007669"/>
    <property type="project" value="UniProtKB-EC"/>
</dbReference>
<dbReference type="RefSeq" id="WP_317996823.1">
    <property type="nucleotide sequence ID" value="NZ_AP025523.1"/>
</dbReference>
<dbReference type="PROSITE" id="PS01278">
    <property type="entry name" value="MTTASE_RADICAL"/>
    <property type="match status" value="1"/>
</dbReference>
<keyword evidence="17" id="KW-1185">Reference proteome</keyword>
<evidence type="ECO:0000256" key="5">
    <source>
        <dbReference type="ARBA" id="ARBA00022691"/>
    </source>
</evidence>
<dbReference type="FunFam" id="3.80.30.20:FF:000001">
    <property type="entry name" value="tRNA-2-methylthio-N(6)-dimethylallyladenosine synthase 2"/>
    <property type="match status" value="1"/>
</dbReference>
<dbReference type="Pfam" id="PF04055">
    <property type="entry name" value="Radical_SAM"/>
    <property type="match status" value="1"/>
</dbReference>
<evidence type="ECO:0000256" key="3">
    <source>
        <dbReference type="ARBA" id="ARBA00022485"/>
    </source>
</evidence>
<dbReference type="Pfam" id="PF00919">
    <property type="entry name" value="UPF0004"/>
    <property type="match status" value="1"/>
</dbReference>
<dbReference type="InterPro" id="IPR006638">
    <property type="entry name" value="Elp3/MiaA/NifB-like_rSAM"/>
</dbReference>
<dbReference type="PANTHER" id="PTHR43020">
    <property type="entry name" value="CDK5 REGULATORY SUBUNIT-ASSOCIATED PROTEIN 1"/>
    <property type="match status" value="1"/>
</dbReference>
<protein>
    <recommendedName>
        <fullName evidence="11">tRNA-2-methylthio-N(6)-dimethylallyladenosine synthase</fullName>
        <ecNumber evidence="9">2.8.4.3</ecNumber>
    </recommendedName>
    <alternativeName>
        <fullName evidence="13">(Dimethylallyl)adenosine tRNA methylthiotransferase MiaB</fullName>
    </alternativeName>
    <alternativeName>
        <fullName evidence="12">tRNA-i(6)A37 methylthiotransferase</fullName>
    </alternativeName>
</protein>
<dbReference type="SFLD" id="SFLDG01061">
    <property type="entry name" value="methylthiotransferase"/>
    <property type="match status" value="1"/>
</dbReference>
<dbReference type="InterPro" id="IPR038135">
    <property type="entry name" value="Methylthiotransferase_N_sf"/>
</dbReference>
<dbReference type="InterPro" id="IPR013848">
    <property type="entry name" value="Methylthiotransferase_N"/>
</dbReference>
<proteinExistence type="predicted"/>
<feature type="domain" description="Radical SAM core" evidence="15">
    <location>
        <begin position="145"/>
        <end position="375"/>
    </location>
</feature>
<dbReference type="FunFam" id="3.40.50.12160:FF:000003">
    <property type="entry name" value="CDK5 regulatory subunit-associated protein 1"/>
    <property type="match status" value="1"/>
</dbReference>
<evidence type="ECO:0000313" key="16">
    <source>
        <dbReference type="EMBL" id="BDE05801.1"/>
    </source>
</evidence>
<evidence type="ECO:0000256" key="10">
    <source>
        <dbReference type="ARBA" id="ARBA00051425"/>
    </source>
</evidence>
<dbReference type="SUPFAM" id="SSF102114">
    <property type="entry name" value="Radical SAM enzymes"/>
    <property type="match status" value="1"/>
</dbReference>
<evidence type="ECO:0000256" key="9">
    <source>
        <dbReference type="ARBA" id="ARBA00033765"/>
    </source>
</evidence>
<dbReference type="CDD" id="cd01335">
    <property type="entry name" value="Radical_SAM"/>
    <property type="match status" value="1"/>
</dbReference>
<dbReference type="InterPro" id="IPR007197">
    <property type="entry name" value="rSAM"/>
</dbReference>
<evidence type="ECO:0000256" key="6">
    <source>
        <dbReference type="ARBA" id="ARBA00022723"/>
    </source>
</evidence>
<accession>A0AAN2C9A1</accession>
<keyword evidence="6" id="KW-0479">Metal-binding</keyword>
<name>A0AAN2C9A1_UNVUL</name>
<evidence type="ECO:0000256" key="12">
    <source>
        <dbReference type="ARBA" id="ARBA00080698"/>
    </source>
</evidence>
<evidence type="ECO:0000256" key="8">
    <source>
        <dbReference type="ARBA" id="ARBA00023014"/>
    </source>
</evidence>
<sequence length="467" mass="51458">MAQIYIETHGCQMNEADSQDIARRAISAGFTLAERPEDASVLILNTCTVRDNAERRAYGRIAHWKAVKNADPTVKVVVTGCLAEQDKDRMQKIVPHVDGIFGTRELGALGDALAGWRAEYPDDAFTVDREIETIMGGAGEGIAGPYDFLRAYVNVQRGCSYYCTFCIVPHVRGRFDHRPMGEILAEVRAKAEAGAREITLVGQTVNAYKEPATGEDFADLLQAVCAIAPVERATFISSHPKDLNERLARVCATLPKMNSRFHLALQSGSNPMLRRMNRKYTIEEFLERVGTFARHNPSWAITTDLIAGFPGETEDDFQRTLDVCATNIFAQAFMFVYSPRRGTPAAVWHEKNPVDPKVAQERFLRMTAVQDASCSAYHERMVGTTVRALIHGVSRKDKTKLSAKTIDNVTVNFPAVEAVPDVARPWADVRIESASVWGVRGTCVGRAARYDGPADPVAAPVVDLLAV</sequence>
<keyword evidence="5" id="KW-0949">S-adenosyl-L-methionine</keyword>
<dbReference type="InterPro" id="IPR020612">
    <property type="entry name" value="Methylthiotransferase_CS"/>
</dbReference>
<dbReference type="Proteomes" id="UP001317532">
    <property type="component" value="Chromosome"/>
</dbReference>
<keyword evidence="7" id="KW-0408">Iron</keyword>
<comment type="cofactor">
    <cofactor evidence="1">
        <name>[4Fe-4S] cluster</name>
        <dbReference type="ChEBI" id="CHEBI:49883"/>
    </cofactor>
</comment>
<dbReference type="Gene3D" id="3.40.50.12160">
    <property type="entry name" value="Methylthiotransferase, N-terminal domain"/>
    <property type="match status" value="1"/>
</dbReference>
<evidence type="ECO:0000256" key="4">
    <source>
        <dbReference type="ARBA" id="ARBA00022679"/>
    </source>
</evidence>
<dbReference type="GO" id="GO:0051539">
    <property type="term" value="F:4 iron, 4 sulfur cluster binding"/>
    <property type="evidence" value="ECO:0007669"/>
    <property type="project" value="UniProtKB-KW"/>
</dbReference>
<keyword evidence="4" id="KW-0808">Transferase</keyword>
<evidence type="ECO:0000256" key="1">
    <source>
        <dbReference type="ARBA" id="ARBA00001966"/>
    </source>
</evidence>
<evidence type="ECO:0000256" key="13">
    <source>
        <dbReference type="ARBA" id="ARBA00081141"/>
    </source>
</evidence>
<organism evidence="16 17">
    <name type="scientific">Vulcanimicrobium alpinum</name>
    <dbReference type="NCBI Taxonomy" id="3016050"/>
    <lineage>
        <taxon>Bacteria</taxon>
        <taxon>Bacillati</taxon>
        <taxon>Vulcanimicrobiota</taxon>
        <taxon>Vulcanimicrobiia</taxon>
        <taxon>Vulcanimicrobiales</taxon>
        <taxon>Vulcanimicrobiaceae</taxon>
        <taxon>Vulcanimicrobium</taxon>
    </lineage>
</organism>
<dbReference type="PROSITE" id="PS51918">
    <property type="entry name" value="RADICAL_SAM"/>
    <property type="match status" value="1"/>
</dbReference>
<keyword evidence="3" id="KW-0004">4Fe-4S</keyword>
<dbReference type="InterPro" id="IPR058240">
    <property type="entry name" value="rSAM_sf"/>
</dbReference>
<dbReference type="Gene3D" id="3.80.30.20">
    <property type="entry name" value="tm_1862 like domain"/>
    <property type="match status" value="1"/>
</dbReference>
<comment type="function">
    <text evidence="2">Catalyzes the methylthiolation of N6-(dimethylallyl)adenosine (i(6)A), leading to the formation of 2-methylthio-N6-(dimethylallyl)adenosine (ms(2)i(6)A) at position 37 in tRNAs that read codons beginning with uridine.</text>
</comment>
<dbReference type="PANTHER" id="PTHR43020:SF2">
    <property type="entry name" value="MITOCHONDRIAL TRNA METHYLTHIOTRANSFERASE CDK5RAP1"/>
    <property type="match status" value="1"/>
</dbReference>
<comment type="catalytic activity">
    <reaction evidence="10">
        <text>N(6)-dimethylallyladenosine(37) in tRNA + (sulfur carrier)-SH + AH2 + 2 S-adenosyl-L-methionine = 2-methylsulfanyl-N(6)-dimethylallyladenosine(37) in tRNA + (sulfur carrier)-H + 5'-deoxyadenosine + L-methionine + A + S-adenosyl-L-homocysteine + 2 H(+)</text>
        <dbReference type="Rhea" id="RHEA:37067"/>
        <dbReference type="Rhea" id="RHEA-COMP:10375"/>
        <dbReference type="Rhea" id="RHEA-COMP:10376"/>
        <dbReference type="Rhea" id="RHEA-COMP:14737"/>
        <dbReference type="Rhea" id="RHEA-COMP:14739"/>
        <dbReference type="ChEBI" id="CHEBI:13193"/>
        <dbReference type="ChEBI" id="CHEBI:15378"/>
        <dbReference type="ChEBI" id="CHEBI:17319"/>
        <dbReference type="ChEBI" id="CHEBI:17499"/>
        <dbReference type="ChEBI" id="CHEBI:29917"/>
        <dbReference type="ChEBI" id="CHEBI:57844"/>
        <dbReference type="ChEBI" id="CHEBI:57856"/>
        <dbReference type="ChEBI" id="CHEBI:59789"/>
        <dbReference type="ChEBI" id="CHEBI:64428"/>
        <dbReference type="ChEBI" id="CHEBI:74415"/>
        <dbReference type="ChEBI" id="CHEBI:74417"/>
        <dbReference type="EC" id="2.8.4.3"/>
    </reaction>
</comment>
<feature type="domain" description="MTTase N-terminal" evidence="14">
    <location>
        <begin position="2"/>
        <end position="118"/>
    </location>
</feature>
<reference evidence="16 17" key="1">
    <citation type="journal article" date="2022" name="ISME Commun">
        <title>Vulcanimicrobium alpinus gen. nov. sp. nov., the first cultivated representative of the candidate phylum 'Eremiobacterota', is a metabolically versatile aerobic anoxygenic phototroph.</title>
        <authorList>
            <person name="Yabe S."/>
            <person name="Muto K."/>
            <person name="Abe K."/>
            <person name="Yokota A."/>
            <person name="Staudigel H."/>
            <person name="Tebo B.M."/>
        </authorList>
    </citation>
    <scope>NUCLEOTIDE SEQUENCE [LARGE SCALE GENOMIC DNA]</scope>
    <source>
        <strain evidence="16 17">WC8-2</strain>
    </source>
</reference>
<dbReference type="InterPro" id="IPR005839">
    <property type="entry name" value="Methylthiotransferase"/>
</dbReference>
<dbReference type="PROSITE" id="PS51449">
    <property type="entry name" value="MTTASE_N"/>
    <property type="match status" value="1"/>
</dbReference>
<dbReference type="GO" id="GO:0005829">
    <property type="term" value="C:cytosol"/>
    <property type="evidence" value="ECO:0007669"/>
    <property type="project" value="TreeGrafter"/>
</dbReference>
<dbReference type="InterPro" id="IPR023404">
    <property type="entry name" value="rSAM_horseshoe"/>
</dbReference>
<evidence type="ECO:0000256" key="11">
    <source>
        <dbReference type="ARBA" id="ARBA00068570"/>
    </source>
</evidence>
<evidence type="ECO:0000256" key="2">
    <source>
        <dbReference type="ARBA" id="ARBA00003234"/>
    </source>
</evidence>
<dbReference type="GO" id="GO:0046872">
    <property type="term" value="F:metal ion binding"/>
    <property type="evidence" value="ECO:0007669"/>
    <property type="project" value="UniProtKB-KW"/>
</dbReference>
<dbReference type="NCBIfam" id="TIGR01574">
    <property type="entry name" value="miaB-methiolase"/>
    <property type="match status" value="1"/>
</dbReference>
<dbReference type="SFLD" id="SFLDG01082">
    <property type="entry name" value="B12-binding_domain_containing"/>
    <property type="match status" value="1"/>
</dbReference>
<dbReference type="EMBL" id="AP025523">
    <property type="protein sequence ID" value="BDE05801.1"/>
    <property type="molecule type" value="Genomic_DNA"/>
</dbReference>